<dbReference type="Gene3D" id="1.10.10.10">
    <property type="entry name" value="Winged helix-like DNA-binding domain superfamily/Winged helix DNA-binding domain"/>
    <property type="match status" value="1"/>
</dbReference>
<dbReference type="Proteomes" id="UP000294562">
    <property type="component" value="Unassembled WGS sequence"/>
</dbReference>
<organism evidence="6 7">
    <name type="scientific">Meridianimarinicoccus aquatilis</name>
    <dbReference type="NCBI Taxonomy" id="2552766"/>
    <lineage>
        <taxon>Bacteria</taxon>
        <taxon>Pseudomonadati</taxon>
        <taxon>Pseudomonadota</taxon>
        <taxon>Alphaproteobacteria</taxon>
        <taxon>Rhodobacterales</taxon>
        <taxon>Paracoccaceae</taxon>
        <taxon>Meridianimarinicoccus</taxon>
    </lineage>
</organism>
<evidence type="ECO:0000313" key="6">
    <source>
        <dbReference type="EMBL" id="TDL90831.1"/>
    </source>
</evidence>
<dbReference type="FunFam" id="1.10.10.10:FF:000038">
    <property type="entry name" value="Glycine cleavage system transcriptional activator"/>
    <property type="match status" value="1"/>
</dbReference>
<sequence length="350" mass="39496">MPVDVTAKQRAFQTTALAALGRFRLRLSRNDDLRRRALRPVSHHTACAGQTHRCPIRIPHVTWLRAFEAAARHSSFSDAAAELFLTPAAVSQQIRLLEQHLGVQLFRRLPRGVALTDVGQAYALPIRKSFSEMQDATEGLFTIRSKRKVRVRASISYATLILAPRLKDFHDLHPEIEIELSTAVWSDRMDDETIDLDIRYGTGHWEDRDIWQLSQEFALLVCHPDHAHRFGGKNKIHDILAAGTVPILGSEVEWARYSDHFDLSFGTPPIWLKADSSLVALQTISAGFGTALIHESFARPFLERGSLVSLLSHRLPIKQSYFLVAREGFGDYHDVDALRKWIIETTAPAT</sequence>
<keyword evidence="3" id="KW-0238">DNA-binding</keyword>
<dbReference type="SUPFAM" id="SSF46785">
    <property type="entry name" value="Winged helix' DNA-binding domain"/>
    <property type="match status" value="1"/>
</dbReference>
<dbReference type="PANTHER" id="PTHR30537">
    <property type="entry name" value="HTH-TYPE TRANSCRIPTIONAL REGULATOR"/>
    <property type="match status" value="1"/>
</dbReference>
<dbReference type="GO" id="GO:0043565">
    <property type="term" value="F:sequence-specific DNA binding"/>
    <property type="evidence" value="ECO:0007669"/>
    <property type="project" value="TreeGrafter"/>
</dbReference>
<dbReference type="Pfam" id="PF00126">
    <property type="entry name" value="HTH_1"/>
    <property type="match status" value="1"/>
</dbReference>
<dbReference type="PRINTS" id="PR00039">
    <property type="entry name" value="HTHLYSR"/>
</dbReference>
<dbReference type="AlphaFoldDB" id="A0A4R6B117"/>
<evidence type="ECO:0000256" key="3">
    <source>
        <dbReference type="ARBA" id="ARBA00023125"/>
    </source>
</evidence>
<keyword evidence="2" id="KW-0805">Transcription regulation</keyword>
<dbReference type="SUPFAM" id="SSF53850">
    <property type="entry name" value="Periplasmic binding protein-like II"/>
    <property type="match status" value="1"/>
</dbReference>
<dbReference type="OrthoDB" id="9813056at2"/>
<dbReference type="InterPro" id="IPR058163">
    <property type="entry name" value="LysR-type_TF_proteobact-type"/>
</dbReference>
<dbReference type="InterPro" id="IPR036388">
    <property type="entry name" value="WH-like_DNA-bd_sf"/>
</dbReference>
<dbReference type="GO" id="GO:0006351">
    <property type="term" value="P:DNA-templated transcription"/>
    <property type="evidence" value="ECO:0007669"/>
    <property type="project" value="TreeGrafter"/>
</dbReference>
<comment type="caution">
    <text evidence="6">The sequence shown here is derived from an EMBL/GenBank/DDBJ whole genome shotgun (WGS) entry which is preliminary data.</text>
</comment>
<evidence type="ECO:0000313" key="7">
    <source>
        <dbReference type="Proteomes" id="UP000294562"/>
    </source>
</evidence>
<keyword evidence="7" id="KW-1185">Reference proteome</keyword>
<keyword evidence="4" id="KW-0804">Transcription</keyword>
<dbReference type="PANTHER" id="PTHR30537:SF26">
    <property type="entry name" value="GLYCINE CLEAVAGE SYSTEM TRANSCRIPTIONAL ACTIVATOR"/>
    <property type="match status" value="1"/>
</dbReference>
<comment type="similarity">
    <text evidence="1">Belongs to the LysR transcriptional regulatory family.</text>
</comment>
<dbReference type="Gene3D" id="3.40.190.10">
    <property type="entry name" value="Periplasmic binding protein-like II"/>
    <property type="match status" value="2"/>
</dbReference>
<dbReference type="GO" id="GO:0003700">
    <property type="term" value="F:DNA-binding transcription factor activity"/>
    <property type="evidence" value="ECO:0007669"/>
    <property type="project" value="InterPro"/>
</dbReference>
<proteinExistence type="inferred from homology"/>
<dbReference type="RefSeq" id="WP_133341503.1">
    <property type="nucleotide sequence ID" value="NZ_SMZO01000005.1"/>
</dbReference>
<reference evidence="6 7" key="1">
    <citation type="submission" date="2019-03" db="EMBL/GenBank/DDBJ databases">
        <title>Rhodobacteraceae bacterium SM1902, a new member of the family Rhodobacteraceae isolated from Yantai.</title>
        <authorList>
            <person name="Sun Y."/>
        </authorList>
    </citation>
    <scope>NUCLEOTIDE SEQUENCE [LARGE SCALE GENOMIC DNA]</scope>
    <source>
        <strain evidence="6 7">SM1902</strain>
    </source>
</reference>
<feature type="domain" description="HTH lysR-type" evidence="5">
    <location>
        <begin position="59"/>
        <end position="116"/>
    </location>
</feature>
<protein>
    <submittedName>
        <fullName evidence="6">LysR family transcriptional regulator</fullName>
    </submittedName>
</protein>
<name>A0A4R6B117_9RHOB</name>
<evidence type="ECO:0000259" key="5">
    <source>
        <dbReference type="PROSITE" id="PS50931"/>
    </source>
</evidence>
<evidence type="ECO:0000256" key="2">
    <source>
        <dbReference type="ARBA" id="ARBA00023015"/>
    </source>
</evidence>
<dbReference type="InterPro" id="IPR005119">
    <property type="entry name" value="LysR_subst-bd"/>
</dbReference>
<accession>A0A4R6B117</accession>
<dbReference type="InterPro" id="IPR036390">
    <property type="entry name" value="WH_DNA-bd_sf"/>
</dbReference>
<dbReference type="PROSITE" id="PS50931">
    <property type="entry name" value="HTH_LYSR"/>
    <property type="match status" value="1"/>
</dbReference>
<dbReference type="EMBL" id="SMZO01000005">
    <property type="protein sequence ID" value="TDL90831.1"/>
    <property type="molecule type" value="Genomic_DNA"/>
</dbReference>
<evidence type="ECO:0000256" key="4">
    <source>
        <dbReference type="ARBA" id="ARBA00023163"/>
    </source>
</evidence>
<gene>
    <name evidence="6" type="ORF">E2L05_03465</name>
</gene>
<dbReference type="InterPro" id="IPR000847">
    <property type="entry name" value="LysR_HTH_N"/>
</dbReference>
<evidence type="ECO:0000256" key="1">
    <source>
        <dbReference type="ARBA" id="ARBA00009437"/>
    </source>
</evidence>
<dbReference type="Pfam" id="PF03466">
    <property type="entry name" value="LysR_substrate"/>
    <property type="match status" value="1"/>
</dbReference>